<protein>
    <submittedName>
        <fullName evidence="3">Uncharacterized protein</fullName>
    </submittedName>
</protein>
<gene>
    <name evidence="3" type="ORF">PoB_004614000</name>
</gene>
<accession>A0AAV4BKQ7</accession>
<reference evidence="3 4" key="1">
    <citation type="journal article" date="2021" name="Elife">
        <title>Chloroplast acquisition without the gene transfer in kleptoplastic sea slugs, Plakobranchus ocellatus.</title>
        <authorList>
            <person name="Maeda T."/>
            <person name="Takahashi S."/>
            <person name="Yoshida T."/>
            <person name="Shimamura S."/>
            <person name="Takaki Y."/>
            <person name="Nagai Y."/>
            <person name="Toyoda A."/>
            <person name="Suzuki Y."/>
            <person name="Arimoto A."/>
            <person name="Ishii H."/>
            <person name="Satoh N."/>
            <person name="Nishiyama T."/>
            <person name="Hasebe M."/>
            <person name="Maruyama T."/>
            <person name="Minagawa J."/>
            <person name="Obokata J."/>
            <person name="Shigenobu S."/>
        </authorList>
    </citation>
    <scope>NUCLEOTIDE SEQUENCE [LARGE SCALE GENOMIC DNA]</scope>
</reference>
<keyword evidence="1" id="KW-0472">Membrane</keyword>
<feature type="transmembrane region" description="Helical" evidence="1">
    <location>
        <begin position="153"/>
        <end position="176"/>
    </location>
</feature>
<evidence type="ECO:0000256" key="2">
    <source>
        <dbReference type="SAM" id="SignalP"/>
    </source>
</evidence>
<dbReference type="AlphaFoldDB" id="A0AAV4BKQ7"/>
<feature type="signal peptide" evidence="2">
    <location>
        <begin position="1"/>
        <end position="19"/>
    </location>
</feature>
<sequence length="213" mass="24104">MVLIVIIFISHILDLNAEAKLTPQALRVCKGVMNIAPWIVAIIFTIVGVLLLRRSNFCLSFSSTKYYILEIPCTIIPITLTIVLLVVAFVLRHRRFSRGTITASGNMGVQLLGRGPEIDNTIAYVVAVAVFAICEICNQIYFFDAKNNIYRGVVFDMVSYMVSQSRVVVAVFPWLLLPDIRERIKIWRPWKRQAATGIDLTMTYEKNPSFSDN</sequence>
<dbReference type="EMBL" id="BLXT01005070">
    <property type="protein sequence ID" value="GFO19635.1"/>
    <property type="molecule type" value="Genomic_DNA"/>
</dbReference>
<feature type="chain" id="PRO_5043999782" evidence="2">
    <location>
        <begin position="20"/>
        <end position="213"/>
    </location>
</feature>
<comment type="caution">
    <text evidence="3">The sequence shown here is derived from an EMBL/GenBank/DDBJ whole genome shotgun (WGS) entry which is preliminary data.</text>
</comment>
<keyword evidence="1" id="KW-0812">Transmembrane</keyword>
<feature type="transmembrane region" description="Helical" evidence="1">
    <location>
        <begin position="66"/>
        <end position="91"/>
    </location>
</feature>
<feature type="transmembrane region" description="Helical" evidence="1">
    <location>
        <begin position="121"/>
        <end position="141"/>
    </location>
</feature>
<name>A0AAV4BKQ7_9GAST</name>
<keyword evidence="1" id="KW-1133">Transmembrane helix</keyword>
<dbReference type="Proteomes" id="UP000735302">
    <property type="component" value="Unassembled WGS sequence"/>
</dbReference>
<keyword evidence="4" id="KW-1185">Reference proteome</keyword>
<proteinExistence type="predicted"/>
<organism evidence="3 4">
    <name type="scientific">Plakobranchus ocellatus</name>
    <dbReference type="NCBI Taxonomy" id="259542"/>
    <lineage>
        <taxon>Eukaryota</taxon>
        <taxon>Metazoa</taxon>
        <taxon>Spiralia</taxon>
        <taxon>Lophotrochozoa</taxon>
        <taxon>Mollusca</taxon>
        <taxon>Gastropoda</taxon>
        <taxon>Heterobranchia</taxon>
        <taxon>Euthyneura</taxon>
        <taxon>Panpulmonata</taxon>
        <taxon>Sacoglossa</taxon>
        <taxon>Placobranchoidea</taxon>
        <taxon>Plakobranchidae</taxon>
        <taxon>Plakobranchus</taxon>
    </lineage>
</organism>
<evidence type="ECO:0000256" key="1">
    <source>
        <dbReference type="SAM" id="Phobius"/>
    </source>
</evidence>
<evidence type="ECO:0000313" key="4">
    <source>
        <dbReference type="Proteomes" id="UP000735302"/>
    </source>
</evidence>
<feature type="transmembrane region" description="Helical" evidence="1">
    <location>
        <begin position="35"/>
        <end position="54"/>
    </location>
</feature>
<evidence type="ECO:0000313" key="3">
    <source>
        <dbReference type="EMBL" id="GFO19635.1"/>
    </source>
</evidence>
<keyword evidence="2" id="KW-0732">Signal</keyword>